<keyword evidence="6" id="KW-1185">Reference proteome</keyword>
<dbReference type="GO" id="GO:0007169">
    <property type="term" value="P:cell surface receptor protein tyrosine kinase signaling pathway"/>
    <property type="evidence" value="ECO:0007669"/>
    <property type="project" value="TreeGrafter"/>
</dbReference>
<reference evidence="5" key="2">
    <citation type="submission" date="2023-05" db="EMBL/GenBank/DDBJ databases">
        <authorList>
            <person name="Fouks B."/>
        </authorList>
    </citation>
    <scope>NUCLEOTIDE SEQUENCE</scope>
    <source>
        <strain evidence="5">Stay&amp;Tobe</strain>
        <tissue evidence="5">Testes</tissue>
    </source>
</reference>
<protein>
    <recommendedName>
        <fullName evidence="4">SH2 domain-containing protein</fullName>
    </recommendedName>
</protein>
<evidence type="ECO:0000313" key="5">
    <source>
        <dbReference type="EMBL" id="KAJ9580745.1"/>
    </source>
</evidence>
<organism evidence="5 6">
    <name type="scientific">Diploptera punctata</name>
    <name type="common">Pacific beetle cockroach</name>
    <dbReference type="NCBI Taxonomy" id="6984"/>
    <lineage>
        <taxon>Eukaryota</taxon>
        <taxon>Metazoa</taxon>
        <taxon>Ecdysozoa</taxon>
        <taxon>Arthropoda</taxon>
        <taxon>Hexapoda</taxon>
        <taxon>Insecta</taxon>
        <taxon>Pterygota</taxon>
        <taxon>Neoptera</taxon>
        <taxon>Polyneoptera</taxon>
        <taxon>Dictyoptera</taxon>
        <taxon>Blattodea</taxon>
        <taxon>Blaberoidea</taxon>
        <taxon>Blaberidae</taxon>
        <taxon>Diplopterinae</taxon>
        <taxon>Diploptera</taxon>
    </lineage>
</organism>
<sequence length="209" mass="23836">MCFYVRVAVPLVHNLVSRVCTELADIAVSMKRRLLYPIRRLLSRYDDVMPPERSVTPTTPLPVNKSALPDPRPAVNTHRPLPPTPQAKGVKPRQKLELTQQPWYQSVDRKQSEELLKNCENGGFLVRPSSKGEQAHTLALWYNGRMYNIPIRHRSDGRYALGTEKEKEASFSSVEELIENYQLHELELKKGGEKTGRAMLTTFPSRSPC</sequence>
<dbReference type="EMBL" id="JASPKZ010008174">
    <property type="protein sequence ID" value="KAJ9580745.1"/>
    <property type="molecule type" value="Genomic_DNA"/>
</dbReference>
<dbReference type="PROSITE" id="PS50001">
    <property type="entry name" value="SH2"/>
    <property type="match status" value="1"/>
</dbReference>
<dbReference type="InterPro" id="IPR036860">
    <property type="entry name" value="SH2_dom_sf"/>
</dbReference>
<dbReference type="InterPro" id="IPR000980">
    <property type="entry name" value="SH2"/>
</dbReference>
<dbReference type="SUPFAM" id="SSF55550">
    <property type="entry name" value="SH2 domain"/>
    <property type="match status" value="1"/>
</dbReference>
<dbReference type="GO" id="GO:0035556">
    <property type="term" value="P:intracellular signal transduction"/>
    <property type="evidence" value="ECO:0007669"/>
    <property type="project" value="TreeGrafter"/>
</dbReference>
<evidence type="ECO:0000259" key="4">
    <source>
        <dbReference type="PROSITE" id="PS50001"/>
    </source>
</evidence>
<feature type="domain" description="SH2" evidence="4">
    <location>
        <begin position="102"/>
        <end position="205"/>
    </location>
</feature>
<feature type="region of interest" description="Disordered" evidence="3">
    <location>
        <begin position="50"/>
        <end position="95"/>
    </location>
</feature>
<dbReference type="PANTHER" id="PTHR14098">
    <property type="entry name" value="SH2 DOMAIN CONTAINING PROTEIN"/>
    <property type="match status" value="1"/>
</dbReference>
<evidence type="ECO:0000256" key="3">
    <source>
        <dbReference type="SAM" id="MobiDB-lite"/>
    </source>
</evidence>
<dbReference type="GO" id="GO:0005737">
    <property type="term" value="C:cytoplasm"/>
    <property type="evidence" value="ECO:0007669"/>
    <property type="project" value="UniProtKB-ARBA"/>
</dbReference>
<dbReference type="Gene3D" id="3.30.505.10">
    <property type="entry name" value="SH2 domain"/>
    <property type="match status" value="1"/>
</dbReference>
<evidence type="ECO:0000256" key="1">
    <source>
        <dbReference type="ARBA" id="ARBA00022999"/>
    </source>
</evidence>
<proteinExistence type="predicted"/>
<dbReference type="SMART" id="SM00252">
    <property type="entry name" value="SH2"/>
    <property type="match status" value="1"/>
</dbReference>
<dbReference type="Pfam" id="PF00017">
    <property type="entry name" value="SH2"/>
    <property type="match status" value="1"/>
</dbReference>
<dbReference type="AlphaFoldDB" id="A0AAD7ZHG7"/>
<reference evidence="5" key="1">
    <citation type="journal article" date="2023" name="IScience">
        <title>Live-bearing cockroach genome reveals convergent evolutionary mechanisms linked to viviparity in insects and beyond.</title>
        <authorList>
            <person name="Fouks B."/>
            <person name="Harrison M.C."/>
            <person name="Mikhailova A.A."/>
            <person name="Marchal E."/>
            <person name="English S."/>
            <person name="Carruthers M."/>
            <person name="Jennings E.C."/>
            <person name="Chiamaka E.L."/>
            <person name="Frigard R.A."/>
            <person name="Pippel M."/>
            <person name="Attardo G.M."/>
            <person name="Benoit J.B."/>
            <person name="Bornberg-Bauer E."/>
            <person name="Tobe S.S."/>
        </authorList>
    </citation>
    <scope>NUCLEOTIDE SEQUENCE</scope>
    <source>
        <strain evidence="5">Stay&amp;Tobe</strain>
    </source>
</reference>
<evidence type="ECO:0000256" key="2">
    <source>
        <dbReference type="PROSITE-ProRule" id="PRU00191"/>
    </source>
</evidence>
<name>A0AAD7ZHG7_DIPPU</name>
<dbReference type="PANTHER" id="PTHR14098:SF14">
    <property type="entry name" value="SH2 DOMAIN-CONTAINING PROTEIN"/>
    <property type="match status" value="1"/>
</dbReference>
<dbReference type="InterPro" id="IPR051751">
    <property type="entry name" value="Immunoreceptor_sig_adapters"/>
</dbReference>
<accession>A0AAD7ZHG7</accession>
<gene>
    <name evidence="5" type="ORF">L9F63_024071</name>
</gene>
<comment type="caution">
    <text evidence="5">The sequence shown here is derived from an EMBL/GenBank/DDBJ whole genome shotgun (WGS) entry which is preliminary data.</text>
</comment>
<evidence type="ECO:0000313" key="6">
    <source>
        <dbReference type="Proteomes" id="UP001233999"/>
    </source>
</evidence>
<dbReference type="Proteomes" id="UP001233999">
    <property type="component" value="Unassembled WGS sequence"/>
</dbReference>
<keyword evidence="1 2" id="KW-0727">SH2 domain</keyword>